<evidence type="ECO:0000256" key="1">
    <source>
        <dbReference type="SAM" id="Coils"/>
    </source>
</evidence>
<evidence type="ECO:0000313" key="2">
    <source>
        <dbReference type="EMBL" id="AMM02887.1"/>
    </source>
</evidence>
<dbReference type="AlphaFoldDB" id="A0A140FWA4"/>
<sequence length="174" mass="19496">MDIGDVPAWIALVLSVVTLVAQNKQSKRSAADQANLASQAARDREDLKNSAKEELAKVNRKLRLEKITQDLDELLAVTLQYWTSDGREGATSALMLKVKVKDLSARCLEYRSFLWDRAGEEFSLIRRHITGGHFEVLSRAALSPNDPFIGTASRLISDFRVNVRRATDRLDSLI</sequence>
<reference evidence="2 3" key="2">
    <citation type="journal article" date="2016" name="Environ. Microbiol.">
        <title>The revisited genome of Pseudomonas putida KT2440 enlightens its value as a robust metabolic chassis.</title>
        <authorList>
            <person name="Belda E."/>
            <person name="van Heck R.G."/>
            <person name="Lopez-Sanchez M.J."/>
            <person name="Cruveiller S."/>
            <person name="Barbe V."/>
            <person name="Fraser C."/>
            <person name="Klenk H.P."/>
            <person name="Petersen J."/>
            <person name="Morgat A."/>
            <person name="Nikel P.I."/>
            <person name="Vallenet D."/>
            <person name="Rouy Z."/>
            <person name="Sekowska A."/>
            <person name="Martins Dos Santos V.A."/>
            <person name="de Lorenzo V."/>
            <person name="Danchin A."/>
            <person name="Medigue C."/>
        </authorList>
    </citation>
    <scope>NUCLEOTIDE SEQUENCE [LARGE SCALE GENOMIC DNA]</scope>
    <source>
        <strain evidence="3">ATCC 47054 / DSM 6125 / CFBP 8728 / NCIMB 11950 / KT2440</strain>
    </source>
</reference>
<reference evidence="2 3" key="1">
    <citation type="journal article" date="2002" name="Environ. Microbiol.">
        <title>Complete genome sequence and comparative analysis of the metabolically versatile Pseudomonas putida KT2440.</title>
        <authorList>
            <person name="Nelson K.E."/>
            <person name="Weinel C."/>
            <person name="Paulsen I.T."/>
            <person name="Dodson R.J."/>
            <person name="Hilbert H."/>
            <person name="Martins dos Santos V.A."/>
            <person name="Fouts D.E."/>
            <person name="Gill S.R."/>
            <person name="Pop M."/>
            <person name="Holmes M."/>
            <person name="Brinkac L."/>
            <person name="Beanan M."/>
            <person name="DeBoy R.T."/>
            <person name="Daugherty S."/>
            <person name="Kolonay J."/>
            <person name="Madupu R."/>
            <person name="Nelson W."/>
            <person name="White O."/>
            <person name="Peterson J."/>
            <person name="Khouri H."/>
            <person name="Hance I."/>
            <person name="Chris Lee P."/>
            <person name="Holtzapple E."/>
            <person name="Scanlan D."/>
            <person name="Tran K."/>
            <person name="Moazzez A."/>
            <person name="Utterback T."/>
            <person name="Rizzo M."/>
            <person name="Lee K."/>
            <person name="Kosack D."/>
            <person name="Moestl D."/>
            <person name="Wedler H."/>
            <person name="Lauber J."/>
            <person name="Stjepandic D."/>
            <person name="Hoheisel J."/>
            <person name="Straetz M."/>
            <person name="Heim S."/>
            <person name="Kiewitz C."/>
            <person name="Eisen J.A."/>
            <person name="Timmis K.N."/>
            <person name="Dusterhoft A."/>
            <person name="Tummler B."/>
            <person name="Fraser C.M."/>
        </authorList>
    </citation>
    <scope>NUCLEOTIDE SEQUENCE [LARGE SCALE GENOMIC DNA]</scope>
    <source>
        <strain evidence="3">ATCC 47054 / DSM 6125 / CFBP 8728 / NCIMB 11950 / KT2440</strain>
    </source>
</reference>
<dbReference type="OrthoDB" id="7028683at2"/>
<accession>A0A140FWA4</accession>
<dbReference type="STRING" id="160488.PP_5551"/>
<protein>
    <submittedName>
        <fullName evidence="2">Uncharacterized protein</fullName>
    </submittedName>
</protein>
<dbReference type="EMBL" id="AE015451">
    <property type="protein sequence ID" value="AMM02887.1"/>
    <property type="molecule type" value="Genomic_DNA"/>
</dbReference>
<dbReference type="KEGG" id="ppu:PP_5551"/>
<gene>
    <name evidence="2" type="ordered locus">PP_5551</name>
</gene>
<evidence type="ECO:0000313" key="3">
    <source>
        <dbReference type="Proteomes" id="UP000000556"/>
    </source>
</evidence>
<dbReference type="BioCyc" id="PPUT160488:G1G01-3210-MONOMER"/>
<name>A0A140FWA4_PSEPK</name>
<feature type="coiled-coil region" evidence="1">
    <location>
        <begin position="37"/>
        <end position="68"/>
    </location>
</feature>
<keyword evidence="1" id="KW-0175">Coiled coil</keyword>
<keyword evidence="3" id="KW-1185">Reference proteome</keyword>
<dbReference type="RefSeq" id="WP_061405639.1">
    <property type="nucleotide sequence ID" value="NC_002947.4"/>
</dbReference>
<proteinExistence type="predicted"/>
<organism evidence="2 3">
    <name type="scientific">Pseudomonas putida (strain ATCC 47054 / DSM 6125 / CFBP 8728 / NCIMB 11950 / KT2440)</name>
    <dbReference type="NCBI Taxonomy" id="160488"/>
    <lineage>
        <taxon>Bacteria</taxon>
        <taxon>Pseudomonadati</taxon>
        <taxon>Pseudomonadota</taxon>
        <taxon>Gammaproteobacteria</taxon>
        <taxon>Pseudomonadales</taxon>
        <taxon>Pseudomonadaceae</taxon>
        <taxon>Pseudomonas</taxon>
    </lineage>
</organism>
<dbReference type="Proteomes" id="UP000000556">
    <property type="component" value="Chromosome"/>
</dbReference>